<feature type="region of interest" description="Disordered" evidence="1">
    <location>
        <begin position="43"/>
        <end position="79"/>
    </location>
</feature>
<name>A0ABQ7G670_DUNSA</name>
<evidence type="ECO:0000313" key="2">
    <source>
        <dbReference type="EMBL" id="KAF5830104.1"/>
    </source>
</evidence>
<organism evidence="2 3">
    <name type="scientific">Dunaliella salina</name>
    <name type="common">Green alga</name>
    <name type="synonym">Protococcus salinus</name>
    <dbReference type="NCBI Taxonomy" id="3046"/>
    <lineage>
        <taxon>Eukaryota</taxon>
        <taxon>Viridiplantae</taxon>
        <taxon>Chlorophyta</taxon>
        <taxon>core chlorophytes</taxon>
        <taxon>Chlorophyceae</taxon>
        <taxon>CS clade</taxon>
        <taxon>Chlamydomonadales</taxon>
        <taxon>Dunaliellaceae</taxon>
        <taxon>Dunaliella</taxon>
    </lineage>
</organism>
<keyword evidence="3" id="KW-1185">Reference proteome</keyword>
<comment type="caution">
    <text evidence="2">The sequence shown here is derived from an EMBL/GenBank/DDBJ whole genome shotgun (WGS) entry which is preliminary data.</text>
</comment>
<proteinExistence type="predicted"/>
<evidence type="ECO:0000313" key="3">
    <source>
        <dbReference type="Proteomes" id="UP000815325"/>
    </source>
</evidence>
<dbReference type="Proteomes" id="UP000815325">
    <property type="component" value="Unassembled WGS sequence"/>
</dbReference>
<sequence>MFGRAEHLASAAACLAVLNTQLVQQHDWRIGLGYDSAIPPYPKPSLPPLWQTPQSTRHPASRNILSEGLCSPEVNSDAR</sequence>
<dbReference type="EMBL" id="MU070077">
    <property type="protein sequence ID" value="KAF5830104.1"/>
    <property type="molecule type" value="Genomic_DNA"/>
</dbReference>
<evidence type="ECO:0008006" key="4">
    <source>
        <dbReference type="Google" id="ProtNLM"/>
    </source>
</evidence>
<gene>
    <name evidence="2" type="ORF">DUNSADRAFT_15021</name>
</gene>
<protein>
    <recommendedName>
        <fullName evidence="4">Encoded protein</fullName>
    </recommendedName>
</protein>
<accession>A0ABQ7G670</accession>
<evidence type="ECO:0000256" key="1">
    <source>
        <dbReference type="SAM" id="MobiDB-lite"/>
    </source>
</evidence>
<reference evidence="2" key="1">
    <citation type="submission" date="2017-08" db="EMBL/GenBank/DDBJ databases">
        <authorList>
            <person name="Polle J.E."/>
            <person name="Barry K."/>
            <person name="Cushman J."/>
            <person name="Schmutz J."/>
            <person name="Tran D."/>
            <person name="Hathwaick L.T."/>
            <person name="Yim W.C."/>
            <person name="Jenkins J."/>
            <person name="Mckie-Krisberg Z.M."/>
            <person name="Prochnik S."/>
            <person name="Lindquist E."/>
            <person name="Dockter R.B."/>
            <person name="Adam C."/>
            <person name="Molina H."/>
            <person name="Bunkerborg J."/>
            <person name="Jin E."/>
            <person name="Buchheim M."/>
            <person name="Magnuson J."/>
        </authorList>
    </citation>
    <scope>NUCLEOTIDE SEQUENCE</scope>
    <source>
        <strain evidence="2">CCAP 19/18</strain>
    </source>
</reference>